<sequence length="65" mass="7338">MNFSARNRKILSDVRKKSPADVLVTNLLKKNLFPSALLWITSRPAAANWILPELIHRGDGGQRIQ</sequence>
<organism evidence="3">
    <name type="scientific">Anguilla anguilla</name>
    <name type="common">European freshwater eel</name>
    <name type="synonym">Muraena anguilla</name>
    <dbReference type="NCBI Taxonomy" id="7936"/>
    <lineage>
        <taxon>Eukaryota</taxon>
        <taxon>Metazoa</taxon>
        <taxon>Chordata</taxon>
        <taxon>Craniata</taxon>
        <taxon>Vertebrata</taxon>
        <taxon>Euteleostomi</taxon>
        <taxon>Actinopterygii</taxon>
        <taxon>Neopterygii</taxon>
        <taxon>Teleostei</taxon>
        <taxon>Anguilliformes</taxon>
        <taxon>Anguillidae</taxon>
        <taxon>Anguilla</taxon>
    </lineage>
</organism>
<reference evidence="3" key="2">
    <citation type="journal article" date="2015" name="Fish Shellfish Immunol.">
        <title>Early steps in the European eel (Anguilla anguilla)-Vibrio vulnificus interaction in the gills: Role of the RtxA13 toxin.</title>
        <authorList>
            <person name="Callol A."/>
            <person name="Pajuelo D."/>
            <person name="Ebbesson L."/>
            <person name="Teles M."/>
            <person name="MacKenzie S."/>
            <person name="Amaro C."/>
        </authorList>
    </citation>
    <scope>NUCLEOTIDE SEQUENCE</scope>
</reference>
<dbReference type="AlphaFoldDB" id="A0A0E9VK43"/>
<protein>
    <submittedName>
        <fullName evidence="3">Uncharacterized protein</fullName>
    </submittedName>
</protein>
<keyword evidence="2" id="KW-0677">Repeat</keyword>
<evidence type="ECO:0000256" key="1">
    <source>
        <dbReference type="ARBA" id="ARBA00022614"/>
    </source>
</evidence>
<name>A0A0E9VK43_ANGAN</name>
<dbReference type="PANTHER" id="PTHR24106">
    <property type="entry name" value="NACHT, LRR AND CARD DOMAINS-CONTAINING"/>
    <property type="match status" value="1"/>
</dbReference>
<proteinExistence type="predicted"/>
<evidence type="ECO:0000313" key="3">
    <source>
        <dbReference type="EMBL" id="JAH78509.1"/>
    </source>
</evidence>
<dbReference type="EMBL" id="GBXM01030068">
    <property type="protein sequence ID" value="JAH78509.1"/>
    <property type="molecule type" value="Transcribed_RNA"/>
</dbReference>
<accession>A0A0E9VK43</accession>
<dbReference type="InterPro" id="IPR051261">
    <property type="entry name" value="NLR"/>
</dbReference>
<keyword evidence="1" id="KW-0433">Leucine-rich repeat</keyword>
<evidence type="ECO:0000256" key="2">
    <source>
        <dbReference type="ARBA" id="ARBA00022737"/>
    </source>
</evidence>
<reference evidence="3" key="1">
    <citation type="submission" date="2014-11" db="EMBL/GenBank/DDBJ databases">
        <authorList>
            <person name="Amaro Gonzalez C."/>
        </authorList>
    </citation>
    <scope>NUCLEOTIDE SEQUENCE</scope>
</reference>